<dbReference type="AlphaFoldDB" id="A3II76"/>
<organism evidence="1 2">
    <name type="scientific">Crocosphaera chwakensis CCY0110</name>
    <dbReference type="NCBI Taxonomy" id="391612"/>
    <lineage>
        <taxon>Bacteria</taxon>
        <taxon>Bacillati</taxon>
        <taxon>Cyanobacteriota</taxon>
        <taxon>Cyanophyceae</taxon>
        <taxon>Oscillatoriophycideae</taxon>
        <taxon>Chroococcales</taxon>
        <taxon>Aphanothecaceae</taxon>
        <taxon>Crocosphaera</taxon>
        <taxon>Crocosphaera chwakensis</taxon>
    </lineage>
</organism>
<reference evidence="1 2" key="1">
    <citation type="submission" date="2007-03" db="EMBL/GenBank/DDBJ databases">
        <authorList>
            <person name="Stal L."/>
            <person name="Ferriera S."/>
            <person name="Johnson J."/>
            <person name="Kravitz S."/>
            <person name="Beeson K."/>
            <person name="Sutton G."/>
            <person name="Rogers Y.-H."/>
            <person name="Friedman R."/>
            <person name="Frazier M."/>
            <person name="Venter J.C."/>
        </authorList>
    </citation>
    <scope>NUCLEOTIDE SEQUENCE [LARGE SCALE GENOMIC DNA]</scope>
    <source>
        <strain evidence="1 2">CCY0110</strain>
    </source>
</reference>
<evidence type="ECO:0000313" key="2">
    <source>
        <dbReference type="Proteomes" id="UP000003781"/>
    </source>
</evidence>
<sequence>MRKAKRSLCVTPKEIVSWRKTLSILSNAPLVGMRSISRFLVRANSSKSLATE</sequence>
<proteinExistence type="predicted"/>
<comment type="caution">
    <text evidence="1">The sequence shown here is derived from an EMBL/GenBank/DDBJ whole genome shotgun (WGS) entry which is preliminary data.</text>
</comment>
<dbReference type="Proteomes" id="UP000003781">
    <property type="component" value="Unassembled WGS sequence"/>
</dbReference>
<evidence type="ECO:0000313" key="1">
    <source>
        <dbReference type="EMBL" id="EAZ93508.1"/>
    </source>
</evidence>
<dbReference type="EMBL" id="AAXW01000002">
    <property type="protein sequence ID" value="EAZ93508.1"/>
    <property type="molecule type" value="Genomic_DNA"/>
</dbReference>
<protein>
    <submittedName>
        <fullName evidence="1">Uncharacterized protein</fullName>
    </submittedName>
</protein>
<gene>
    <name evidence="1" type="ORF">CY0110_16972</name>
</gene>
<name>A3II76_9CHRO</name>
<accession>A3II76</accession>
<keyword evidence="2" id="KW-1185">Reference proteome</keyword>